<dbReference type="GO" id="GO:0005576">
    <property type="term" value="C:extracellular region"/>
    <property type="evidence" value="ECO:0007669"/>
    <property type="project" value="UniProtKB-SubCell"/>
</dbReference>
<evidence type="ECO:0000256" key="10">
    <source>
        <dbReference type="RuleBase" id="RU361156"/>
    </source>
</evidence>
<evidence type="ECO:0000256" key="5">
    <source>
        <dbReference type="ARBA" id="ARBA00022670"/>
    </source>
</evidence>
<feature type="chain" id="PRO_5040529964" description="Carboxypeptidase" evidence="10">
    <location>
        <begin position="19"/>
        <end position="434"/>
    </location>
</feature>
<keyword evidence="3" id="KW-0964">Secreted</keyword>
<evidence type="ECO:0000256" key="9">
    <source>
        <dbReference type="ARBA" id="ARBA00055847"/>
    </source>
</evidence>
<reference evidence="12" key="1">
    <citation type="submission" date="2022-01" db="EMBL/GenBank/DDBJ databases">
        <authorList>
            <person name="King R."/>
        </authorList>
    </citation>
    <scope>NUCLEOTIDE SEQUENCE</scope>
</reference>
<dbReference type="EMBL" id="OU900099">
    <property type="protein sequence ID" value="CAG9863125.1"/>
    <property type="molecule type" value="Genomic_DNA"/>
</dbReference>
<dbReference type="InterPro" id="IPR029058">
    <property type="entry name" value="AB_hydrolase_fold"/>
</dbReference>
<gene>
    <name evidence="12" type="ORF">PHYEVI_LOCUS9425</name>
</gene>
<dbReference type="SUPFAM" id="SSF53474">
    <property type="entry name" value="alpha/beta-Hydrolases"/>
    <property type="match status" value="1"/>
</dbReference>
<dbReference type="Proteomes" id="UP001153712">
    <property type="component" value="Chromosome 6"/>
</dbReference>
<evidence type="ECO:0000256" key="6">
    <source>
        <dbReference type="ARBA" id="ARBA00022729"/>
    </source>
</evidence>
<dbReference type="GO" id="GO:0004185">
    <property type="term" value="F:serine-type carboxypeptidase activity"/>
    <property type="evidence" value="ECO:0007669"/>
    <property type="project" value="UniProtKB-UniRule"/>
</dbReference>
<protein>
    <recommendedName>
        <fullName evidence="10">Carboxypeptidase</fullName>
        <ecNumber evidence="10">3.4.16.-</ecNumber>
    </recommendedName>
</protein>
<dbReference type="InterPro" id="IPR001563">
    <property type="entry name" value="Peptidase_S10"/>
</dbReference>
<evidence type="ECO:0000256" key="8">
    <source>
        <dbReference type="ARBA" id="ARBA00023180"/>
    </source>
</evidence>
<proteinExistence type="inferred from homology"/>
<dbReference type="Gene3D" id="3.40.50.1820">
    <property type="entry name" value="alpha/beta hydrolase"/>
    <property type="match status" value="1"/>
</dbReference>
<dbReference type="Pfam" id="PF00450">
    <property type="entry name" value="Peptidase_S10"/>
    <property type="match status" value="1"/>
</dbReference>
<keyword evidence="5 10" id="KW-0645">Protease</keyword>
<accession>A0A9N9TYP3</accession>
<comment type="function">
    <text evidence="9">May be involved in vascular wall and kidney homeostasis.</text>
</comment>
<dbReference type="FunFam" id="3.40.50.1820:FF:000075">
    <property type="entry name" value="Carboxypeptidase"/>
    <property type="match status" value="1"/>
</dbReference>
<organism evidence="12 13">
    <name type="scientific">Phyllotreta striolata</name>
    <name type="common">Striped flea beetle</name>
    <name type="synonym">Crioceris striolata</name>
    <dbReference type="NCBI Taxonomy" id="444603"/>
    <lineage>
        <taxon>Eukaryota</taxon>
        <taxon>Metazoa</taxon>
        <taxon>Ecdysozoa</taxon>
        <taxon>Arthropoda</taxon>
        <taxon>Hexapoda</taxon>
        <taxon>Insecta</taxon>
        <taxon>Pterygota</taxon>
        <taxon>Neoptera</taxon>
        <taxon>Endopterygota</taxon>
        <taxon>Coleoptera</taxon>
        <taxon>Polyphaga</taxon>
        <taxon>Cucujiformia</taxon>
        <taxon>Chrysomeloidea</taxon>
        <taxon>Chrysomelidae</taxon>
        <taxon>Galerucinae</taxon>
        <taxon>Alticini</taxon>
        <taxon>Phyllotreta</taxon>
    </lineage>
</organism>
<evidence type="ECO:0000256" key="7">
    <source>
        <dbReference type="ARBA" id="ARBA00022801"/>
    </source>
</evidence>
<keyword evidence="4 10" id="KW-0121">Carboxypeptidase</keyword>
<dbReference type="InterPro" id="IPR018202">
    <property type="entry name" value="Ser_caboxypep_ser_AS"/>
</dbReference>
<evidence type="ECO:0000256" key="11">
    <source>
        <dbReference type="SAM" id="MobiDB-lite"/>
    </source>
</evidence>
<comment type="similarity">
    <text evidence="2 10">Belongs to the peptidase S10 family.</text>
</comment>
<dbReference type="PRINTS" id="PR00724">
    <property type="entry name" value="CRBOXYPTASEC"/>
</dbReference>
<dbReference type="EC" id="3.4.16.-" evidence="10"/>
<dbReference type="AlphaFoldDB" id="A0A9N9TYP3"/>
<keyword evidence="8" id="KW-0325">Glycoprotein</keyword>
<feature type="signal peptide" evidence="10">
    <location>
        <begin position="1"/>
        <end position="18"/>
    </location>
</feature>
<comment type="subcellular location">
    <subcellularLocation>
        <location evidence="1">Secreted</location>
    </subcellularLocation>
</comment>
<evidence type="ECO:0000313" key="13">
    <source>
        <dbReference type="Proteomes" id="UP001153712"/>
    </source>
</evidence>
<evidence type="ECO:0000256" key="1">
    <source>
        <dbReference type="ARBA" id="ARBA00004613"/>
    </source>
</evidence>
<evidence type="ECO:0000256" key="2">
    <source>
        <dbReference type="ARBA" id="ARBA00009431"/>
    </source>
</evidence>
<evidence type="ECO:0000313" key="12">
    <source>
        <dbReference type="EMBL" id="CAG9863125.1"/>
    </source>
</evidence>
<evidence type="ECO:0000256" key="3">
    <source>
        <dbReference type="ARBA" id="ARBA00022525"/>
    </source>
</evidence>
<keyword evidence="7 10" id="KW-0378">Hydrolase</keyword>
<dbReference type="PANTHER" id="PTHR11802:SF3">
    <property type="entry name" value="RETINOID-INDUCIBLE SERINE CARBOXYPEPTIDASE"/>
    <property type="match status" value="1"/>
</dbReference>
<dbReference type="PROSITE" id="PS00131">
    <property type="entry name" value="CARBOXYPEPT_SER_SER"/>
    <property type="match status" value="1"/>
</dbReference>
<dbReference type="PANTHER" id="PTHR11802">
    <property type="entry name" value="SERINE PROTEASE FAMILY S10 SERINE CARBOXYPEPTIDASE"/>
    <property type="match status" value="1"/>
</dbReference>
<dbReference type="OrthoDB" id="443318at2759"/>
<keyword evidence="13" id="KW-1185">Reference proteome</keyword>
<keyword evidence="6 10" id="KW-0732">Signal</keyword>
<feature type="region of interest" description="Disordered" evidence="11">
    <location>
        <begin position="266"/>
        <end position="289"/>
    </location>
</feature>
<sequence length="434" mass="48621">MVTSATFFVLFVITTALGKQGFGPTDQDWGFVTVREKAHLFWWLHLTTADVPSPTDKPLILWLQGGPGSSSTGFGNFVELGPLDTDLKPRTSTWVQYANVLFVDNPVGTGFSYVEDESLLVKSNSQIADDFLVFLKEFFKRRSDFAKVPFYIFTESYGGKMTVEIALKLHQEIAAGNIECNLTGIALGDSWISPADSVVNYAPFLLQMGVLDSRGFEKIDKVARLLPDLVENKKYAEAFGIWRGVEYEIKANTYGVDMYNVLTKKKSSSSVPDPTNYPGQPGTPPDADSKVNSIMNNLVREALNVTQPWGTTDEAVFDVLTGPEGDFMKPVVDIVERLLNETDIQVSVYTADFDLICNTLGTMAWIYNMNWKDKENWNKATRVPYAVDGYYQGYEKKFNNFALYWVVRSGHMVPADNPAGMYHILQDVTYDFAV</sequence>
<dbReference type="GO" id="GO:0006508">
    <property type="term" value="P:proteolysis"/>
    <property type="evidence" value="ECO:0007669"/>
    <property type="project" value="UniProtKB-KW"/>
</dbReference>
<name>A0A9N9TYP3_PHYSR</name>
<evidence type="ECO:0000256" key="4">
    <source>
        <dbReference type="ARBA" id="ARBA00022645"/>
    </source>
</evidence>